<gene>
    <name evidence="1" type="ORF">PBF_04708</name>
</gene>
<evidence type="ECO:0000313" key="1">
    <source>
        <dbReference type="EMBL" id="EWG12067.1"/>
    </source>
</evidence>
<name>W7LA01_CYTFI</name>
<comment type="caution">
    <text evidence="1">The sequence shown here is derived from an EMBL/GenBank/DDBJ whole genome shotgun (WGS) entry which is preliminary data.</text>
</comment>
<dbReference type="EMBL" id="APVL01000003">
    <property type="protein sequence ID" value="EWG12067.1"/>
    <property type="molecule type" value="Genomic_DNA"/>
</dbReference>
<accession>W7LA01</accession>
<reference evidence="2" key="1">
    <citation type="submission" date="2013-03" db="EMBL/GenBank/DDBJ databases">
        <title>Draft genome sequence of Bacillus firmus DS1.</title>
        <authorList>
            <person name="Peng D."/>
            <person name="Zhu L."/>
            <person name="Sun M."/>
        </authorList>
    </citation>
    <scope>NUCLEOTIDE SEQUENCE [LARGE SCALE GENOMIC DNA]</scope>
    <source>
        <strain evidence="2">DS1</strain>
    </source>
</reference>
<evidence type="ECO:0000313" key="2">
    <source>
        <dbReference type="Proteomes" id="UP000019270"/>
    </source>
</evidence>
<dbReference type="AlphaFoldDB" id="W7LA01"/>
<dbReference type="Proteomes" id="UP000019270">
    <property type="component" value="Unassembled WGS sequence"/>
</dbReference>
<protein>
    <submittedName>
        <fullName evidence="1">Uncharacterized protein</fullName>
    </submittedName>
</protein>
<dbReference type="PATRIC" id="fig|1307436.3.peg.1003"/>
<proteinExistence type="predicted"/>
<reference evidence="1 2" key="2">
    <citation type="journal article" date="2016" name="Sci. Rep.">
        <title>A novel serine protease, Sep1, from Bacillus firmus DS-1 has nematicidal activity and degrades multiple intestinal-associated nematode proteins.</title>
        <authorList>
            <person name="Geng C."/>
            <person name="Nie X."/>
            <person name="Tang Z."/>
            <person name="Zhang Y."/>
            <person name="Lin J."/>
            <person name="Sun M."/>
            <person name="Peng D."/>
        </authorList>
    </citation>
    <scope>NUCLEOTIDE SEQUENCE [LARGE SCALE GENOMIC DNA]</scope>
    <source>
        <strain evidence="1 2">DS1</strain>
    </source>
</reference>
<organism evidence="1 2">
    <name type="scientific">Cytobacillus firmus DS1</name>
    <dbReference type="NCBI Taxonomy" id="1307436"/>
    <lineage>
        <taxon>Bacteria</taxon>
        <taxon>Bacillati</taxon>
        <taxon>Bacillota</taxon>
        <taxon>Bacilli</taxon>
        <taxon>Bacillales</taxon>
        <taxon>Bacillaceae</taxon>
        <taxon>Cytobacillus</taxon>
    </lineage>
</organism>
<sequence length="70" mass="7921">MGDRLLVPWRVSVNITNRIGKSANRDVFLQIDRLNLQIEWPFLQIGRGILQIEPSSSADAAALIENNTFK</sequence>